<gene>
    <name evidence="2" type="ORF">LEP1GSC194_2016</name>
</gene>
<comment type="caution">
    <text evidence="2">The sequence shown here is derived from an EMBL/GenBank/DDBJ whole genome shotgun (WGS) entry which is preliminary data.</text>
</comment>
<dbReference type="OrthoDB" id="9798990at2"/>
<protein>
    <submittedName>
        <fullName evidence="2">PIN domain protein</fullName>
    </submittedName>
</protein>
<evidence type="ECO:0000259" key="1">
    <source>
        <dbReference type="Pfam" id="PF01850"/>
    </source>
</evidence>
<evidence type="ECO:0000313" key="3">
    <source>
        <dbReference type="Proteomes" id="UP000011988"/>
    </source>
</evidence>
<organism evidence="2 3">
    <name type="scientific">Leptospira alstonii serovar Sichuan str. 79601</name>
    <dbReference type="NCBI Taxonomy" id="1218565"/>
    <lineage>
        <taxon>Bacteria</taxon>
        <taxon>Pseudomonadati</taxon>
        <taxon>Spirochaetota</taxon>
        <taxon>Spirochaetia</taxon>
        <taxon>Leptospirales</taxon>
        <taxon>Leptospiraceae</taxon>
        <taxon>Leptospira</taxon>
    </lineage>
</organism>
<dbReference type="Pfam" id="PF01850">
    <property type="entry name" value="PIN"/>
    <property type="match status" value="1"/>
</dbReference>
<dbReference type="PATRIC" id="fig|1218565.3.peg.766"/>
<accession>M6D6G7</accession>
<dbReference type="CDD" id="cd09872">
    <property type="entry name" value="PIN_Sll0205-like"/>
    <property type="match status" value="1"/>
</dbReference>
<reference evidence="2 3" key="1">
    <citation type="submission" date="2013-01" db="EMBL/GenBank/DDBJ databases">
        <authorList>
            <person name="Harkins D.M."/>
            <person name="Durkin A.S."/>
            <person name="Brinkac L.M."/>
            <person name="Haft D.H."/>
            <person name="Selengut J.D."/>
            <person name="Sanka R."/>
            <person name="DePew J."/>
            <person name="Purushe J."/>
            <person name="Galloway R.L."/>
            <person name="Vinetz J.M."/>
            <person name="Sutton G.G."/>
            <person name="Nierman W.C."/>
            <person name="Fouts D.E."/>
        </authorList>
    </citation>
    <scope>NUCLEOTIDE SEQUENCE [LARGE SCALE GENOMIC DNA]</scope>
    <source>
        <strain evidence="2 3">79601</strain>
    </source>
</reference>
<dbReference type="PANTHER" id="PTHR36173:SF1">
    <property type="entry name" value="RIBONUCLEASE VAPC22"/>
    <property type="match status" value="1"/>
</dbReference>
<dbReference type="InterPro" id="IPR029060">
    <property type="entry name" value="PIN-like_dom_sf"/>
</dbReference>
<evidence type="ECO:0000313" key="2">
    <source>
        <dbReference type="EMBL" id="EMJ96838.1"/>
    </source>
</evidence>
<proteinExistence type="predicted"/>
<dbReference type="AlphaFoldDB" id="M6D6G7"/>
<sequence length="138" mass="15526">MILLDTHAFVWLMEGDAKITKNKKLVGLIEKNIPTQTIFVSEISAWEIAMLESKGRIKLNEPIEDWLEQAFSAPGIKSINLTPKIIVDSVNLPGKFHADPSDRLIVSTSRLLGAELITADKEIIRYSKSGYLKVFRFV</sequence>
<dbReference type="InterPro" id="IPR052919">
    <property type="entry name" value="TA_system_RNase"/>
</dbReference>
<dbReference type="InterPro" id="IPR041705">
    <property type="entry name" value="PIN_Sll0205"/>
</dbReference>
<dbReference type="PANTHER" id="PTHR36173">
    <property type="entry name" value="RIBONUCLEASE VAPC16-RELATED"/>
    <property type="match status" value="1"/>
</dbReference>
<dbReference type="Proteomes" id="UP000011988">
    <property type="component" value="Unassembled WGS sequence"/>
</dbReference>
<dbReference type="RefSeq" id="WP_020772325.1">
    <property type="nucleotide sequence ID" value="NZ_ANIK01000015.1"/>
</dbReference>
<dbReference type="SUPFAM" id="SSF88723">
    <property type="entry name" value="PIN domain-like"/>
    <property type="match status" value="1"/>
</dbReference>
<name>M6D6G7_9LEPT</name>
<dbReference type="EMBL" id="ANIK01000015">
    <property type="protein sequence ID" value="EMJ96838.1"/>
    <property type="molecule type" value="Genomic_DNA"/>
</dbReference>
<dbReference type="InterPro" id="IPR002716">
    <property type="entry name" value="PIN_dom"/>
</dbReference>
<feature type="domain" description="PIN" evidence="1">
    <location>
        <begin position="2"/>
        <end position="127"/>
    </location>
</feature>
<dbReference type="Gene3D" id="3.40.50.1010">
    <property type="entry name" value="5'-nuclease"/>
    <property type="match status" value="1"/>
</dbReference>